<evidence type="ECO:0000256" key="6">
    <source>
        <dbReference type="SAM" id="Phobius"/>
    </source>
</evidence>
<feature type="transmembrane region" description="Helical" evidence="6">
    <location>
        <begin position="12"/>
        <end position="31"/>
    </location>
</feature>
<sequence>MELVTPGIGLIFWQTVILSGIPLFLISWIMILVTNRLDATHKIVWLIGTLFLPVIGPLIFFIKYPSFKKPAAPLT</sequence>
<evidence type="ECO:0000256" key="5">
    <source>
        <dbReference type="ARBA" id="ARBA00023136"/>
    </source>
</evidence>
<feature type="transmembrane region" description="Helical" evidence="6">
    <location>
        <begin position="43"/>
        <end position="62"/>
    </location>
</feature>
<gene>
    <name evidence="8" type="ORF">K0O23_02060</name>
</gene>
<keyword evidence="4 6" id="KW-1133">Transmembrane helix</keyword>
<evidence type="ECO:0000256" key="4">
    <source>
        <dbReference type="ARBA" id="ARBA00022989"/>
    </source>
</evidence>
<evidence type="ECO:0000313" key="8">
    <source>
        <dbReference type="EMBL" id="MBW7465836.1"/>
    </source>
</evidence>
<dbReference type="Proteomes" id="UP000813018">
    <property type="component" value="Unassembled WGS sequence"/>
</dbReference>
<organism evidence="8 9">
    <name type="scientific">Pontibacter aydingkolensis</name>
    <dbReference type="NCBI Taxonomy" id="1911536"/>
    <lineage>
        <taxon>Bacteria</taxon>
        <taxon>Pseudomonadati</taxon>
        <taxon>Bacteroidota</taxon>
        <taxon>Cytophagia</taxon>
        <taxon>Cytophagales</taxon>
        <taxon>Hymenobacteraceae</taxon>
        <taxon>Pontibacter</taxon>
    </lineage>
</organism>
<comment type="subcellular location">
    <subcellularLocation>
        <location evidence="1">Cell membrane</location>
        <topology evidence="1">Multi-pass membrane protein</topology>
    </subcellularLocation>
</comment>
<accession>A0ABS7CPR1</accession>
<keyword evidence="2" id="KW-1003">Cell membrane</keyword>
<proteinExistence type="predicted"/>
<protein>
    <submittedName>
        <fullName evidence="8">PLDc N-terminal domain-containing protein</fullName>
    </submittedName>
</protein>
<keyword evidence="9" id="KW-1185">Reference proteome</keyword>
<evidence type="ECO:0000256" key="3">
    <source>
        <dbReference type="ARBA" id="ARBA00022692"/>
    </source>
</evidence>
<dbReference type="Pfam" id="PF13396">
    <property type="entry name" value="PLDc_N"/>
    <property type="match status" value="1"/>
</dbReference>
<feature type="domain" description="Cardiolipin synthase N-terminal" evidence="7">
    <location>
        <begin position="25"/>
        <end position="62"/>
    </location>
</feature>
<comment type="caution">
    <text evidence="8">The sequence shown here is derived from an EMBL/GenBank/DDBJ whole genome shotgun (WGS) entry which is preliminary data.</text>
</comment>
<evidence type="ECO:0000256" key="1">
    <source>
        <dbReference type="ARBA" id="ARBA00004651"/>
    </source>
</evidence>
<dbReference type="EMBL" id="JAHYXK010000001">
    <property type="protein sequence ID" value="MBW7465836.1"/>
    <property type="molecule type" value="Genomic_DNA"/>
</dbReference>
<evidence type="ECO:0000259" key="7">
    <source>
        <dbReference type="Pfam" id="PF13396"/>
    </source>
</evidence>
<keyword evidence="5 6" id="KW-0472">Membrane</keyword>
<dbReference type="InterPro" id="IPR027379">
    <property type="entry name" value="CLS_N"/>
</dbReference>
<evidence type="ECO:0000313" key="9">
    <source>
        <dbReference type="Proteomes" id="UP000813018"/>
    </source>
</evidence>
<evidence type="ECO:0000256" key="2">
    <source>
        <dbReference type="ARBA" id="ARBA00022475"/>
    </source>
</evidence>
<name>A0ABS7CPR1_9BACT</name>
<keyword evidence="3 6" id="KW-0812">Transmembrane</keyword>
<reference evidence="8 9" key="1">
    <citation type="journal article" date="2016" name="Int. J. Syst. Evol. Microbiol.">
        <title>Pontibacter aydingkolensis sp. nov., isolated from soil of a salt lake.</title>
        <authorList>
            <person name="Osman G."/>
            <person name="Zhang T."/>
            <person name="Lou K."/>
            <person name="Gao Y."/>
            <person name="Chang W."/>
            <person name="Lin Q."/>
            <person name="Yang H.M."/>
            <person name="Huo X.D."/>
            <person name="Wang N."/>
        </authorList>
    </citation>
    <scope>NUCLEOTIDE SEQUENCE [LARGE SCALE GENOMIC DNA]</scope>
    <source>
        <strain evidence="8 9">KACC 19255</strain>
    </source>
</reference>